<evidence type="ECO:0000256" key="5">
    <source>
        <dbReference type="ARBA" id="ARBA00022692"/>
    </source>
</evidence>
<keyword evidence="4" id="KW-0997">Cell inner membrane</keyword>
<feature type="domain" description="Type II secretion system protein GspF" evidence="9">
    <location>
        <begin position="272"/>
        <end position="394"/>
    </location>
</feature>
<dbReference type="PANTHER" id="PTHR30012:SF0">
    <property type="entry name" value="TYPE II SECRETION SYSTEM PROTEIN F-RELATED"/>
    <property type="match status" value="1"/>
</dbReference>
<dbReference type="RefSeq" id="WP_133462419.1">
    <property type="nucleotide sequence ID" value="NZ_SNVX01000026.1"/>
</dbReference>
<dbReference type="Proteomes" id="UP000295530">
    <property type="component" value="Unassembled WGS sequence"/>
</dbReference>
<feature type="transmembrane region" description="Helical" evidence="8">
    <location>
        <begin position="211"/>
        <end position="240"/>
    </location>
</feature>
<keyword evidence="7 8" id="KW-0472">Membrane</keyword>
<dbReference type="InterPro" id="IPR003004">
    <property type="entry name" value="GspF/PilC"/>
</dbReference>
<dbReference type="GO" id="GO:0015628">
    <property type="term" value="P:protein secretion by the type II secretion system"/>
    <property type="evidence" value="ECO:0007669"/>
    <property type="project" value="InterPro"/>
</dbReference>
<accession>A0A4R6DTR2</accession>
<comment type="subcellular location">
    <subcellularLocation>
        <location evidence="1">Cell inner membrane</location>
        <topology evidence="1">Multi-pass membrane protein</topology>
    </subcellularLocation>
</comment>
<evidence type="ECO:0000256" key="4">
    <source>
        <dbReference type="ARBA" id="ARBA00022519"/>
    </source>
</evidence>
<keyword evidence="3" id="KW-1003">Cell membrane</keyword>
<dbReference type="Gene3D" id="1.20.81.30">
    <property type="entry name" value="Type II secretion system (T2SS), domain F"/>
    <property type="match status" value="2"/>
</dbReference>
<dbReference type="PRINTS" id="PR00812">
    <property type="entry name" value="BCTERIALGSPF"/>
</dbReference>
<feature type="transmembrane region" description="Helical" evidence="8">
    <location>
        <begin position="168"/>
        <end position="191"/>
    </location>
</feature>
<evidence type="ECO:0000313" key="10">
    <source>
        <dbReference type="EMBL" id="TDN48565.1"/>
    </source>
</evidence>
<evidence type="ECO:0000256" key="2">
    <source>
        <dbReference type="ARBA" id="ARBA00005745"/>
    </source>
</evidence>
<evidence type="ECO:0000313" key="11">
    <source>
        <dbReference type="Proteomes" id="UP000295530"/>
    </source>
</evidence>
<dbReference type="Pfam" id="PF00482">
    <property type="entry name" value="T2SSF"/>
    <property type="match status" value="2"/>
</dbReference>
<dbReference type="GO" id="GO:0005886">
    <property type="term" value="C:plasma membrane"/>
    <property type="evidence" value="ECO:0007669"/>
    <property type="project" value="UniProtKB-SubCell"/>
</dbReference>
<dbReference type="InterPro" id="IPR018076">
    <property type="entry name" value="T2SS_GspF_dom"/>
</dbReference>
<dbReference type="InterPro" id="IPR011850">
    <property type="entry name" value="T2SS_GspF"/>
</dbReference>
<feature type="domain" description="Type II secretion system protein GspF" evidence="9">
    <location>
        <begin position="69"/>
        <end position="192"/>
    </location>
</feature>
<keyword evidence="5 8" id="KW-0812">Transmembrane</keyword>
<evidence type="ECO:0000256" key="3">
    <source>
        <dbReference type="ARBA" id="ARBA00022475"/>
    </source>
</evidence>
<proteinExistence type="inferred from homology"/>
<keyword evidence="6 8" id="KW-1133">Transmembrane helix</keyword>
<comment type="similarity">
    <text evidence="2">Belongs to the GSP F family.</text>
</comment>
<dbReference type="InterPro" id="IPR042094">
    <property type="entry name" value="T2SS_GspF_sf"/>
</dbReference>
<dbReference type="GO" id="GO:0015627">
    <property type="term" value="C:type II protein secretion system complex"/>
    <property type="evidence" value="ECO:0007669"/>
    <property type="project" value="InterPro"/>
</dbReference>
<evidence type="ECO:0000256" key="8">
    <source>
        <dbReference type="SAM" id="Phobius"/>
    </source>
</evidence>
<organism evidence="10 11">
    <name type="scientific">Scandinavium goeteborgense</name>
    <dbReference type="NCBI Taxonomy" id="1851514"/>
    <lineage>
        <taxon>Bacteria</taxon>
        <taxon>Pseudomonadati</taxon>
        <taxon>Pseudomonadota</taxon>
        <taxon>Gammaproteobacteria</taxon>
        <taxon>Enterobacterales</taxon>
        <taxon>Enterobacteriaceae</taxon>
        <taxon>Scandinavium</taxon>
    </lineage>
</organism>
<feature type="transmembrane region" description="Helical" evidence="8">
    <location>
        <begin position="371"/>
        <end position="396"/>
    </location>
</feature>
<gene>
    <name evidence="10" type="ORF">EC847_12612</name>
</gene>
<keyword evidence="11" id="KW-1185">Reference proteome</keyword>
<evidence type="ECO:0000256" key="1">
    <source>
        <dbReference type="ARBA" id="ARBA00004429"/>
    </source>
</evidence>
<reference evidence="10 11" key="1">
    <citation type="submission" date="2019-03" db="EMBL/GenBank/DDBJ databases">
        <title>Genomic analyses of the natural microbiome of Caenorhabditis elegans.</title>
        <authorList>
            <person name="Samuel B."/>
        </authorList>
    </citation>
    <scope>NUCLEOTIDE SEQUENCE [LARGE SCALE GENOMIC DNA]</scope>
    <source>
        <strain evidence="10 11">BIGb0156</strain>
    </source>
</reference>
<dbReference type="PANTHER" id="PTHR30012">
    <property type="entry name" value="GENERAL SECRETION PATHWAY PROTEIN"/>
    <property type="match status" value="1"/>
</dbReference>
<dbReference type="AlphaFoldDB" id="A0A4R6DTR2"/>
<evidence type="ECO:0000256" key="7">
    <source>
        <dbReference type="ARBA" id="ARBA00023136"/>
    </source>
</evidence>
<evidence type="ECO:0000256" key="6">
    <source>
        <dbReference type="ARBA" id="ARBA00022989"/>
    </source>
</evidence>
<evidence type="ECO:0000259" key="9">
    <source>
        <dbReference type="Pfam" id="PF00482"/>
    </source>
</evidence>
<protein>
    <submittedName>
        <fullName evidence="10">Type II secretion system protein F (GspF)</fullName>
    </submittedName>
</protein>
<sequence>MIYQWRALDAKGTKKHGTLEASSLKAAREALREQGLFPVAIDEKKGLSLSQSALFRPRLKLKGHELSLFTRQLATLANASLPLEEALHVIARQNKNNSLGKILASLREHILSGHPLSDALAAWPHVFDSIYRTLVKAGEKSGQLGLVLEKLADYNEIRQKTRSALIQALVYPAMLTSVAIIVVAILLTAVVPKVVEQFVHMKQQLPLTTRILLAISDALQAYGFAAMMLILIGACGFIYWRRRPLNRHRLDRKLLDFPLFRGLIRAINCARYLRTLSILQASGVPLLEGMTLSGEGIANSEIRQRLTAAADRVRQGSGFHTALEKCEIFPPMTLYMVASGEKSGQLGELMERAADQQETLLQNRITLGLALFEPALVVSMSFIVLFIIMAVLQPILQLNSLIS</sequence>
<dbReference type="OrthoDB" id="9805682at2"/>
<dbReference type="FunFam" id="1.20.81.30:FF:000001">
    <property type="entry name" value="Type II secretion system protein F"/>
    <property type="match status" value="2"/>
</dbReference>
<name>A0A4R6DTR2_SCAGO</name>
<comment type="caution">
    <text evidence="10">The sequence shown here is derived from an EMBL/GenBank/DDBJ whole genome shotgun (WGS) entry which is preliminary data.</text>
</comment>
<dbReference type="NCBIfam" id="TIGR02120">
    <property type="entry name" value="GspF"/>
    <property type="match status" value="1"/>
</dbReference>
<dbReference type="EMBL" id="SNVX01000026">
    <property type="protein sequence ID" value="TDN48565.1"/>
    <property type="molecule type" value="Genomic_DNA"/>
</dbReference>